<keyword evidence="3" id="KW-1185">Reference proteome</keyword>
<gene>
    <name evidence="2" type="ORF">BP01DRAFT_393360</name>
</gene>
<dbReference type="InterPro" id="IPR001206">
    <property type="entry name" value="Diacylglycerol_kinase_cat_dom"/>
</dbReference>
<dbReference type="GO" id="GO:0016773">
    <property type="term" value="F:phosphotransferase activity, alcohol group as acceptor"/>
    <property type="evidence" value="ECO:0007669"/>
    <property type="project" value="UniProtKB-ARBA"/>
</dbReference>
<dbReference type="GO" id="GO:0016020">
    <property type="term" value="C:membrane"/>
    <property type="evidence" value="ECO:0007669"/>
    <property type="project" value="TreeGrafter"/>
</dbReference>
<dbReference type="EMBL" id="KZ821243">
    <property type="protein sequence ID" value="PYH43514.1"/>
    <property type="molecule type" value="Genomic_DNA"/>
</dbReference>
<dbReference type="AlphaFoldDB" id="A0A318ZB05"/>
<dbReference type="GO" id="GO:0005737">
    <property type="term" value="C:cytoplasm"/>
    <property type="evidence" value="ECO:0007669"/>
    <property type="project" value="TreeGrafter"/>
</dbReference>
<dbReference type="GO" id="GO:0046512">
    <property type="term" value="P:sphingosine biosynthetic process"/>
    <property type="evidence" value="ECO:0007669"/>
    <property type="project" value="TreeGrafter"/>
</dbReference>
<keyword evidence="2" id="KW-0808">Transferase</keyword>
<organism evidence="2 3">
    <name type="scientific">Aspergillus saccharolyticus JOP 1030-1</name>
    <dbReference type="NCBI Taxonomy" id="1450539"/>
    <lineage>
        <taxon>Eukaryota</taxon>
        <taxon>Fungi</taxon>
        <taxon>Dikarya</taxon>
        <taxon>Ascomycota</taxon>
        <taxon>Pezizomycotina</taxon>
        <taxon>Eurotiomycetes</taxon>
        <taxon>Eurotiomycetidae</taxon>
        <taxon>Eurotiales</taxon>
        <taxon>Aspergillaceae</taxon>
        <taxon>Aspergillus</taxon>
        <taxon>Aspergillus subgen. Circumdati</taxon>
    </lineage>
</organism>
<accession>A0A318ZB05</accession>
<dbReference type="Pfam" id="PF24321">
    <property type="entry name" value="DUF7493"/>
    <property type="match status" value="1"/>
</dbReference>
<dbReference type="PANTHER" id="PTHR12358:SF31">
    <property type="entry name" value="ACYLGLYCEROL KINASE, MITOCHONDRIAL"/>
    <property type="match status" value="1"/>
</dbReference>
<dbReference type="Pfam" id="PF00781">
    <property type="entry name" value="DAGK_cat"/>
    <property type="match status" value="1"/>
</dbReference>
<dbReference type="PROSITE" id="PS50146">
    <property type="entry name" value="DAGK"/>
    <property type="match status" value="1"/>
</dbReference>
<dbReference type="GeneID" id="37079459"/>
<name>A0A318ZB05_9EURO</name>
<dbReference type="InterPro" id="IPR055916">
    <property type="entry name" value="DUF7493"/>
</dbReference>
<sequence>MHSPELPTTLKVDHAVTLSIEDGALTVIDNRPSRRRTKTKKYCCGLLTRRDSKSHYRIDLYTIVNAETSTDGLTITYIDTDGRSNAELDVLRYLLREDERSPAAAWTTHLLARAYGPAQPFKRLKVLINPFCSGAVTKFRTYAAPILGAAHCRLDVEETRHKGHAIEIAEKIDLDAYDAIVCCSGDGLPHEAFNGLARRPDAVQALAQMAVAMVPCGSGNAMAWNLFGTDNVALAALAIVKGVSMPLDLLSITQGDRHTVSFLSQSLGVLADSDLKTEHLRWMGDHRFIYGVLTTIATKTAYPCELAVKTVVGDKQQIQEYYQRRAPGYGVAGGATETLSADPGGIPLQYGTVRDRVPEDWEVVPAAGLSSFYASNMAIVAKDTNFFPAALPNDGLLDVMTVDDSIGLIGALEATVKLPQGKCFELDDVQMRKVAAYRLTPKDREGCISVDGEWYPFEAFQVEVHQGLGRVLSKSPNAYQA</sequence>
<reference evidence="2 3" key="1">
    <citation type="submission" date="2016-12" db="EMBL/GenBank/DDBJ databases">
        <title>The genomes of Aspergillus section Nigri reveals drivers in fungal speciation.</title>
        <authorList>
            <consortium name="DOE Joint Genome Institute"/>
            <person name="Vesth T.C."/>
            <person name="Nybo J."/>
            <person name="Theobald S."/>
            <person name="Brandl J."/>
            <person name="Frisvad J.C."/>
            <person name="Nielsen K.F."/>
            <person name="Lyhne E.K."/>
            <person name="Kogle M.E."/>
            <person name="Kuo A."/>
            <person name="Riley R."/>
            <person name="Clum A."/>
            <person name="Nolan M."/>
            <person name="Lipzen A."/>
            <person name="Salamov A."/>
            <person name="Henrissat B."/>
            <person name="Wiebenga A."/>
            <person name="De Vries R.P."/>
            <person name="Grigoriev I.V."/>
            <person name="Mortensen U.H."/>
            <person name="Andersen M.R."/>
            <person name="Baker S.E."/>
        </authorList>
    </citation>
    <scope>NUCLEOTIDE SEQUENCE [LARGE SCALE GENOMIC DNA]</scope>
    <source>
        <strain evidence="2 3">JOP 1030-1</strain>
    </source>
</reference>
<evidence type="ECO:0000313" key="2">
    <source>
        <dbReference type="EMBL" id="PYH43514.1"/>
    </source>
</evidence>
<dbReference type="Gene3D" id="3.40.50.10330">
    <property type="entry name" value="Probable inorganic polyphosphate/atp-NAD kinase, domain 1"/>
    <property type="match status" value="1"/>
</dbReference>
<proteinExistence type="predicted"/>
<dbReference type="RefSeq" id="XP_025429496.1">
    <property type="nucleotide sequence ID" value="XM_025578230.1"/>
</dbReference>
<protein>
    <submittedName>
        <fullName evidence="2">Sphingosine kinase</fullName>
    </submittedName>
</protein>
<dbReference type="Gene3D" id="2.60.200.40">
    <property type="match status" value="1"/>
</dbReference>
<dbReference type="PANTHER" id="PTHR12358">
    <property type="entry name" value="SPHINGOSINE KINASE"/>
    <property type="match status" value="1"/>
</dbReference>
<dbReference type="SUPFAM" id="SSF111331">
    <property type="entry name" value="NAD kinase/diacylglycerol kinase-like"/>
    <property type="match status" value="1"/>
</dbReference>
<evidence type="ECO:0000259" key="1">
    <source>
        <dbReference type="PROSITE" id="PS50146"/>
    </source>
</evidence>
<dbReference type="SMART" id="SM00046">
    <property type="entry name" value="DAGKc"/>
    <property type="match status" value="1"/>
</dbReference>
<dbReference type="InterPro" id="IPR016064">
    <property type="entry name" value="NAD/diacylglycerol_kinase_sf"/>
</dbReference>
<keyword evidence="2" id="KW-0418">Kinase</keyword>
<dbReference type="STRING" id="1450539.A0A318ZB05"/>
<dbReference type="InterPro" id="IPR017438">
    <property type="entry name" value="ATP-NAD_kinase_N"/>
</dbReference>
<dbReference type="Proteomes" id="UP000248349">
    <property type="component" value="Unassembled WGS sequence"/>
</dbReference>
<dbReference type="OrthoDB" id="3853857at2759"/>
<feature type="domain" description="DAGKc" evidence="1">
    <location>
        <begin position="119"/>
        <end position="256"/>
    </location>
</feature>
<dbReference type="InterPro" id="IPR050187">
    <property type="entry name" value="Lipid_Phosphate_FormReg"/>
</dbReference>
<evidence type="ECO:0000313" key="3">
    <source>
        <dbReference type="Proteomes" id="UP000248349"/>
    </source>
</evidence>
<dbReference type="GO" id="GO:0001727">
    <property type="term" value="F:lipid kinase activity"/>
    <property type="evidence" value="ECO:0007669"/>
    <property type="project" value="UniProtKB-ARBA"/>
</dbReference>